<name>A0ACD5TYR1_AVESA</name>
<organism evidence="1 2">
    <name type="scientific">Avena sativa</name>
    <name type="common">Oat</name>
    <dbReference type="NCBI Taxonomy" id="4498"/>
    <lineage>
        <taxon>Eukaryota</taxon>
        <taxon>Viridiplantae</taxon>
        <taxon>Streptophyta</taxon>
        <taxon>Embryophyta</taxon>
        <taxon>Tracheophyta</taxon>
        <taxon>Spermatophyta</taxon>
        <taxon>Magnoliopsida</taxon>
        <taxon>Liliopsida</taxon>
        <taxon>Poales</taxon>
        <taxon>Poaceae</taxon>
        <taxon>BOP clade</taxon>
        <taxon>Pooideae</taxon>
        <taxon>Poodae</taxon>
        <taxon>Poeae</taxon>
        <taxon>Poeae Chloroplast Group 1 (Aveneae type)</taxon>
        <taxon>Aveninae</taxon>
        <taxon>Avena</taxon>
    </lineage>
</organism>
<accession>A0ACD5TYR1</accession>
<evidence type="ECO:0000313" key="1">
    <source>
        <dbReference type="EnsemblPlants" id="AVESA.00010b.r2.1DG0150470.1.CDS"/>
    </source>
</evidence>
<dbReference type="Proteomes" id="UP001732700">
    <property type="component" value="Chromosome 1D"/>
</dbReference>
<sequence length="543" mass="58683">MEEEGEGRGGVGRDDGHGSQRGMAGGRVADGDDIEVAAEAAAVASSSGQQDDADGGGQGPKWKRFLAHVGPGFLISMAYLDPSNLQTDLQAGYSHGYELLWVVLFGFIFVLIIQSLAAKLGIVTGRHLAELCMGEYPKYVRYGLWFFAELGVIAATIPGVLGTALAYNILLDIPFWAGVLICGATIILLLGLRSYGVRKMEFIIVIFMLVMASCFFIELSHVNPRMEKLIEGLFIPRLKGHYAISDAVALISALVVPHNLFLHSSLVISRNIPSSCEAVKDASVFFLLENAFALFLALIVNIAIVSLSATICVDDLSLDSNTCSSLTLKSASVLFKNVLGRSRSVLYGLALLASGQSCAVITTYSGQYIMQGFSGMRRCIIYLVAPCLTLVPTLIICSIGGALRVHQLINLAAITISFVLPFALVPLLKFSSCRSMIGPYKNSTSITRISWILSIVIISINTYFFCNSFISWLVYNDLPRFAKAIISTLVFPFMAAYVGAVIYLACRKVSINAALPSGSVSCEIQVEEVHIQDDKDEGLALHR</sequence>
<evidence type="ECO:0000313" key="2">
    <source>
        <dbReference type="Proteomes" id="UP001732700"/>
    </source>
</evidence>
<dbReference type="EnsemblPlants" id="AVESA.00010b.r2.1DG0150470.1">
    <property type="protein sequence ID" value="AVESA.00010b.r2.1DG0150470.1.CDS"/>
    <property type="gene ID" value="AVESA.00010b.r2.1DG0150470"/>
</dbReference>
<reference evidence="1" key="1">
    <citation type="submission" date="2021-05" db="EMBL/GenBank/DDBJ databases">
        <authorList>
            <person name="Scholz U."/>
            <person name="Mascher M."/>
            <person name="Fiebig A."/>
        </authorList>
    </citation>
    <scope>NUCLEOTIDE SEQUENCE [LARGE SCALE GENOMIC DNA]</scope>
</reference>
<proteinExistence type="predicted"/>
<reference evidence="1" key="2">
    <citation type="submission" date="2025-09" db="UniProtKB">
        <authorList>
            <consortium name="EnsemblPlants"/>
        </authorList>
    </citation>
    <scope>IDENTIFICATION</scope>
</reference>
<keyword evidence="2" id="KW-1185">Reference proteome</keyword>
<protein>
    <submittedName>
        <fullName evidence="1">Uncharacterized protein</fullName>
    </submittedName>
</protein>